<reference evidence="5" key="1">
    <citation type="submission" date="2022-07" db="EMBL/GenBank/DDBJ databases">
        <title>Taxonomy of Aspergillus series Nigri: significant species reduction supported by multi-species coalescent approaches.</title>
        <authorList>
            <person name="Bian C."/>
            <person name="Kusuya Y."/>
            <person name="Sklenar F."/>
            <person name="D'hooge E."/>
            <person name="Yaguchi T."/>
            <person name="Takahashi H."/>
            <person name="Hubka V."/>
        </authorList>
    </citation>
    <scope>NUCLEOTIDE SEQUENCE</scope>
    <source>
        <strain evidence="5">IFM 63604</strain>
    </source>
</reference>
<name>A0A3F3RAC6_ASPNG</name>
<dbReference type="VEuPathDB" id="FungiDB:M747DRAFT_256803"/>
<feature type="region of interest" description="Disordered" evidence="1">
    <location>
        <begin position="302"/>
        <end position="364"/>
    </location>
</feature>
<dbReference type="InterPro" id="IPR057683">
    <property type="entry name" value="DUF7923"/>
</dbReference>
<dbReference type="Pfam" id="PF25543">
    <property type="entry name" value="zf-CCCH_tandem"/>
    <property type="match status" value="1"/>
</dbReference>
<dbReference type="EMBL" id="BRPB01000002">
    <property type="protein sequence ID" value="GLA45225.1"/>
    <property type="molecule type" value="Genomic_DNA"/>
</dbReference>
<evidence type="ECO:0008006" key="7">
    <source>
        <dbReference type="Google" id="ProtNLM"/>
    </source>
</evidence>
<dbReference type="VEuPathDB" id="FungiDB:ASPNIDRAFT2_1183743"/>
<protein>
    <recommendedName>
        <fullName evidence="7">C-x8-C-x5-C-x3-H type zinc finger protein</fullName>
    </recommendedName>
</protein>
<organism evidence="5 6">
    <name type="scientific">Aspergillus niger</name>
    <dbReference type="NCBI Taxonomy" id="5061"/>
    <lineage>
        <taxon>Eukaryota</taxon>
        <taxon>Fungi</taxon>
        <taxon>Dikarya</taxon>
        <taxon>Ascomycota</taxon>
        <taxon>Pezizomycotina</taxon>
        <taxon>Eurotiomycetes</taxon>
        <taxon>Eurotiomycetidae</taxon>
        <taxon>Eurotiales</taxon>
        <taxon>Aspergillaceae</taxon>
        <taxon>Aspergillus</taxon>
        <taxon>Aspergillus subgen. Circumdati</taxon>
    </lineage>
</organism>
<evidence type="ECO:0000259" key="3">
    <source>
        <dbReference type="Pfam" id="PF25542"/>
    </source>
</evidence>
<feature type="domain" description="DUF7923" evidence="2">
    <location>
        <begin position="73"/>
        <end position="187"/>
    </location>
</feature>
<dbReference type="InterPro" id="IPR057654">
    <property type="entry name" value="Znf-CCCH_tandem"/>
</dbReference>
<proteinExistence type="predicted"/>
<feature type="domain" description="DUF7923" evidence="2">
    <location>
        <begin position="214"/>
        <end position="282"/>
    </location>
</feature>
<dbReference type="InterPro" id="IPR000571">
    <property type="entry name" value="Znf_CCCH"/>
</dbReference>
<evidence type="ECO:0000259" key="2">
    <source>
        <dbReference type="Pfam" id="PF25540"/>
    </source>
</evidence>
<gene>
    <name evidence="5" type="ORF">AnigIFM63604_003665</name>
</gene>
<accession>A0A3F3RAC6</accession>
<sequence>MTAPEYLERYKQLASIEQDKNILIEELLQRVTELEAAFQQEKLDHERETRFNRDIQLHEMELMQHIARIKAIMDREPFIVVLLDGTGIIFRDEFLQKGEEGGKIAAKKLAVALKDYVASNFPGLDAPKIIARMYVNLKGLSEMCVRGVISTDPSSVEGFARGFNNGHPLFDLVDTGLDNAHDKIAGTHRGSCPKHLHWYSTYNDALTYCSPSSEAFRVNLYNCHCHQIFLGCADTSAYAQILVDIMEDIDLVGRVTLIEGVTFEKDLAKIKAAYRVSQFPEILRNTKITPVWAPWKAAVASKPPPALTPSPKPGAVPLSRTSTSTSTNASTSLSSTSARPSSPGEFQVVQSKSATPARPKIVERNKYGQRVDRVDFKSIPREELNRLKKLKLCNLHYLLGECTVDNCQHDHSRKLTKNELSILSAIARMTPCRYGLECDDPECTYGHRCPHAEPGKRDCYWGSNCRFDPAAHGIDTNIVKLTKV</sequence>
<comment type="caution">
    <text evidence="5">The sequence shown here is derived from an EMBL/GenBank/DDBJ whole genome shotgun (WGS) entry which is preliminary data.</text>
</comment>
<feature type="domain" description="Tandem CCCH zinc finger" evidence="4">
    <location>
        <begin position="423"/>
        <end position="477"/>
    </location>
</feature>
<feature type="compositionally biased region" description="Low complexity" evidence="1">
    <location>
        <begin position="317"/>
        <end position="342"/>
    </location>
</feature>
<dbReference type="Proteomes" id="UP001144191">
    <property type="component" value="Unassembled WGS sequence"/>
</dbReference>
<feature type="compositionally biased region" description="Pro residues" evidence="1">
    <location>
        <begin position="302"/>
        <end position="314"/>
    </location>
</feature>
<evidence type="ECO:0000256" key="1">
    <source>
        <dbReference type="SAM" id="MobiDB-lite"/>
    </source>
</evidence>
<dbReference type="PANTHER" id="PTHR37543">
    <property type="entry name" value="CCCH ZINC FINGER DNA BINDING PROTEIN (AFU_ORTHOLOGUE AFUA_5G12760)"/>
    <property type="match status" value="1"/>
</dbReference>
<feature type="domain" description="C3H1-type" evidence="3">
    <location>
        <begin position="386"/>
        <end position="414"/>
    </location>
</feature>
<dbReference type="Pfam" id="PF25540">
    <property type="entry name" value="DUF7923"/>
    <property type="match status" value="2"/>
</dbReference>
<evidence type="ECO:0000259" key="4">
    <source>
        <dbReference type="Pfam" id="PF25543"/>
    </source>
</evidence>
<dbReference type="AlphaFoldDB" id="A0A3F3RAC6"/>
<evidence type="ECO:0000313" key="6">
    <source>
        <dbReference type="Proteomes" id="UP001144191"/>
    </source>
</evidence>
<dbReference type="VEuPathDB" id="FungiDB:ATCC64974_27780"/>
<evidence type="ECO:0000313" key="5">
    <source>
        <dbReference type="EMBL" id="GLA45225.1"/>
    </source>
</evidence>
<dbReference type="PANTHER" id="PTHR37543:SF1">
    <property type="entry name" value="CCCH ZINC FINGER DNA BINDING PROTEIN (AFU_ORTHOLOGUE AFUA_5G12760)"/>
    <property type="match status" value="1"/>
</dbReference>
<dbReference type="VEuPathDB" id="FungiDB:An15g06460"/>
<dbReference type="Pfam" id="PF25542">
    <property type="entry name" value="zf-CCCH_12"/>
    <property type="match status" value="1"/>
</dbReference>